<comment type="caution">
    <text evidence="2">The sequence shown here is derived from an EMBL/GenBank/DDBJ whole genome shotgun (WGS) entry which is preliminary data.</text>
</comment>
<evidence type="ECO:0000313" key="3">
    <source>
        <dbReference type="Proteomes" id="UP000249828"/>
    </source>
</evidence>
<organism evidence="2 3">
    <name type="scientific">Enterococcus plantarum</name>
    <dbReference type="NCBI Taxonomy" id="1077675"/>
    <lineage>
        <taxon>Bacteria</taxon>
        <taxon>Bacillati</taxon>
        <taxon>Bacillota</taxon>
        <taxon>Bacilli</taxon>
        <taxon>Lactobacillales</taxon>
        <taxon>Enterococcaceae</taxon>
        <taxon>Enterococcus</taxon>
    </lineage>
</organism>
<reference evidence="2 3" key="1">
    <citation type="submission" date="2017-11" db="EMBL/GenBank/DDBJ databases">
        <title>Draft genome sequence of Enterococcus plantarum TRW2 strain isolated from lettuce.</title>
        <authorList>
            <person name="Kim E.B."/>
            <person name="Marco M.L."/>
            <person name="Williams T.R."/>
            <person name="You I.H."/>
        </authorList>
    </citation>
    <scope>NUCLEOTIDE SEQUENCE [LARGE SCALE GENOMIC DNA]</scope>
    <source>
        <strain evidence="2 3">TRW2</strain>
    </source>
</reference>
<accession>A0A2W4BC41</accession>
<sequence length="101" mass="11720">MPKLIKVDGKNILIDDVNDLREFIPDEIFEAVQWVLKQNDLSKEVENLETELNAYESKNEELNTVLIDTKDEIDRLTNSGLTNEPMGVELRKIQIEINKHL</sequence>
<protein>
    <submittedName>
        <fullName evidence="2">Uncharacterized protein</fullName>
    </submittedName>
</protein>
<dbReference type="EMBL" id="PIEU01000057">
    <property type="protein sequence ID" value="PZL74085.1"/>
    <property type="molecule type" value="Genomic_DNA"/>
</dbReference>
<dbReference type="AlphaFoldDB" id="A0A2W4BC41"/>
<dbReference type="RefSeq" id="WP_111247767.1">
    <property type="nucleotide sequence ID" value="NZ_JAFLVY010000022.1"/>
</dbReference>
<keyword evidence="1" id="KW-0175">Coiled coil</keyword>
<evidence type="ECO:0000313" key="2">
    <source>
        <dbReference type="EMBL" id="PZL74085.1"/>
    </source>
</evidence>
<dbReference type="Proteomes" id="UP000249828">
    <property type="component" value="Unassembled WGS sequence"/>
</dbReference>
<proteinExistence type="predicted"/>
<gene>
    <name evidence="2" type="ORF">CI088_07750</name>
</gene>
<name>A0A2W4BC41_9ENTE</name>
<keyword evidence="3" id="KW-1185">Reference proteome</keyword>
<evidence type="ECO:0000256" key="1">
    <source>
        <dbReference type="SAM" id="Coils"/>
    </source>
</evidence>
<feature type="coiled-coil region" evidence="1">
    <location>
        <begin position="38"/>
        <end position="79"/>
    </location>
</feature>